<comment type="caution">
    <text evidence="1">The sequence shown here is derived from an EMBL/GenBank/DDBJ whole genome shotgun (WGS) entry which is preliminary data.</text>
</comment>
<sequence>MATTHEEADNIIVQQAMAVAVAQQQPVTVLADDTDVYALLLYHYLEQGIQTPMFMESPVKERTVVDIQATVKKHQNIIPAILAGHALTGCDTVAACFGIGKGKMLKVLKTGLNLNMIGNAEANWPEVLEKATKSIASCFGQSKNNSMSEARVSVWTSRAGKSGATVTPKLCFLPTTEAFIENVKRAHLQTCIWKNALQLDPPDLEPTSYGWIKESRTKSLLPTTVPTNVQLAPNHILKLIRCTCSTSKQPFLWPLLAGAGLLPEHTLRTLVARRSAPACRVGCASQHTSSRNSCSWCGECRWTSASACSTTCRSSHSRLKPSTSVRSTHVSSS</sequence>
<name>A0A8J5CK03_CHIOP</name>
<dbReference type="Proteomes" id="UP000770661">
    <property type="component" value="Unassembled WGS sequence"/>
</dbReference>
<proteinExistence type="predicted"/>
<gene>
    <name evidence="1" type="ORF">GWK47_015737</name>
</gene>
<dbReference type="AlphaFoldDB" id="A0A8J5CK03"/>
<accession>A0A8J5CK03</accession>
<evidence type="ECO:0000313" key="2">
    <source>
        <dbReference type="Proteomes" id="UP000770661"/>
    </source>
</evidence>
<reference evidence="1" key="1">
    <citation type="submission" date="2020-07" db="EMBL/GenBank/DDBJ databases">
        <title>The High-quality genome of the commercially important snow crab, Chionoecetes opilio.</title>
        <authorList>
            <person name="Jeong J.-H."/>
            <person name="Ryu S."/>
        </authorList>
    </citation>
    <scope>NUCLEOTIDE SEQUENCE</scope>
    <source>
        <strain evidence="1">MADBK_172401_WGS</strain>
        <tissue evidence="1">Digestive gland</tissue>
    </source>
</reference>
<protein>
    <submittedName>
        <fullName evidence="1">Uncharacterized protein</fullName>
    </submittedName>
</protein>
<keyword evidence="2" id="KW-1185">Reference proteome</keyword>
<organism evidence="1 2">
    <name type="scientific">Chionoecetes opilio</name>
    <name type="common">Atlantic snow crab</name>
    <name type="synonym">Cancer opilio</name>
    <dbReference type="NCBI Taxonomy" id="41210"/>
    <lineage>
        <taxon>Eukaryota</taxon>
        <taxon>Metazoa</taxon>
        <taxon>Ecdysozoa</taxon>
        <taxon>Arthropoda</taxon>
        <taxon>Crustacea</taxon>
        <taxon>Multicrustacea</taxon>
        <taxon>Malacostraca</taxon>
        <taxon>Eumalacostraca</taxon>
        <taxon>Eucarida</taxon>
        <taxon>Decapoda</taxon>
        <taxon>Pleocyemata</taxon>
        <taxon>Brachyura</taxon>
        <taxon>Eubrachyura</taxon>
        <taxon>Majoidea</taxon>
        <taxon>Majidae</taxon>
        <taxon>Chionoecetes</taxon>
    </lineage>
</organism>
<dbReference type="EMBL" id="JACEEZ010021238">
    <property type="protein sequence ID" value="KAG0713655.1"/>
    <property type="molecule type" value="Genomic_DNA"/>
</dbReference>
<evidence type="ECO:0000313" key="1">
    <source>
        <dbReference type="EMBL" id="KAG0713655.1"/>
    </source>
</evidence>
<dbReference type="OrthoDB" id="6781249at2759"/>